<organism evidence="2 3">
    <name type="scientific">Limnospira indica PCC 8005</name>
    <dbReference type="NCBI Taxonomy" id="376219"/>
    <lineage>
        <taxon>Bacteria</taxon>
        <taxon>Bacillati</taxon>
        <taxon>Cyanobacteriota</taxon>
        <taxon>Cyanophyceae</taxon>
        <taxon>Oscillatoriophycideae</taxon>
        <taxon>Oscillatoriales</taxon>
        <taxon>Sirenicapillariaceae</taxon>
        <taxon>Limnospira</taxon>
    </lineage>
</organism>
<dbReference type="AlphaFoldDB" id="A0A9P1P0C0"/>
<gene>
    <name evidence="2" type="ORF">ARTHRO_41155</name>
</gene>
<proteinExistence type="predicted"/>
<feature type="compositionally biased region" description="Polar residues" evidence="1">
    <location>
        <begin position="28"/>
        <end position="37"/>
    </location>
</feature>
<dbReference type="Proteomes" id="UP000032946">
    <property type="component" value="Chromosome"/>
</dbReference>
<feature type="compositionally biased region" description="Basic and acidic residues" evidence="1">
    <location>
        <begin position="17"/>
        <end position="27"/>
    </location>
</feature>
<evidence type="ECO:0000313" key="3">
    <source>
        <dbReference type="Proteomes" id="UP000032946"/>
    </source>
</evidence>
<evidence type="ECO:0000313" key="2">
    <source>
        <dbReference type="EMBL" id="CDM96746.1"/>
    </source>
</evidence>
<reference evidence="2 3" key="1">
    <citation type="submission" date="2014-02" db="EMBL/GenBank/DDBJ databases">
        <authorList>
            <person name="Genoscope - CEA"/>
        </authorList>
    </citation>
    <scope>NUCLEOTIDE SEQUENCE [LARGE SCALE GENOMIC DNA]</scope>
    <source>
        <strain evidence="2 3">PCC 8005</strain>
    </source>
</reference>
<feature type="region of interest" description="Disordered" evidence="1">
    <location>
        <begin position="1"/>
        <end position="70"/>
    </location>
</feature>
<evidence type="ECO:0000256" key="1">
    <source>
        <dbReference type="SAM" id="MobiDB-lite"/>
    </source>
</evidence>
<name>A0A9P1P0C0_9CYAN</name>
<keyword evidence="3" id="KW-1185">Reference proteome</keyword>
<protein>
    <submittedName>
        <fullName evidence="2">Uncharacterized protein</fullName>
    </submittedName>
</protein>
<sequence>MRINLLPDMSNPRKRPKSLESMKEHSADGTTMAQSRPSEPPLGNDDTTLSPQYRTKKLKVLAKRESSRKF</sequence>
<dbReference type="EMBL" id="FO818640">
    <property type="protein sequence ID" value="CDM96746.1"/>
    <property type="molecule type" value="Genomic_DNA"/>
</dbReference>
<accession>A0A9P1P0C0</accession>